<dbReference type="AlphaFoldDB" id="A0AAV4LVE5"/>
<evidence type="ECO:0000313" key="1">
    <source>
        <dbReference type="EMBL" id="GIX63968.1"/>
    </source>
</evidence>
<evidence type="ECO:0000313" key="2">
    <source>
        <dbReference type="Proteomes" id="UP001497744"/>
    </source>
</evidence>
<gene>
    <name evidence="1" type="ORF">BcabD6B2_34030</name>
</gene>
<protein>
    <submittedName>
        <fullName evidence="1">General stress protein CsbD</fullName>
    </submittedName>
</protein>
<proteinExistence type="predicted"/>
<dbReference type="EMBL" id="BPLF01000003">
    <property type="protein sequence ID" value="GIX63968.1"/>
    <property type="molecule type" value="Genomic_DNA"/>
</dbReference>
<comment type="caution">
    <text evidence="1">The sequence shown here is derived from an EMBL/GenBank/DDBJ whole genome shotgun (WGS) entry which is preliminary data.</text>
</comment>
<dbReference type="Proteomes" id="UP001497744">
    <property type="component" value="Unassembled WGS sequence"/>
</dbReference>
<sequence>MYTTPGKAGRNILLNVHGTLEAHTGVAAEALTRVTGRGRNVEEALAERGPGSLEPGAGHAAHPVLRREHVGGVAVGKVLHRRELHVAVHLKADLPRGELENVKDEQLQSVAVGLGRPALAAVDLVVARHNLLRRMIGEALEKPLSDDSAEERAGEHVVTDVPIDRRPLQERLVR</sequence>
<organism evidence="1 2">
    <name type="scientific">Babesia caballi</name>
    <dbReference type="NCBI Taxonomy" id="5871"/>
    <lineage>
        <taxon>Eukaryota</taxon>
        <taxon>Sar</taxon>
        <taxon>Alveolata</taxon>
        <taxon>Apicomplexa</taxon>
        <taxon>Aconoidasida</taxon>
        <taxon>Piroplasmida</taxon>
        <taxon>Babesiidae</taxon>
        <taxon>Babesia</taxon>
    </lineage>
</organism>
<reference evidence="1 2" key="1">
    <citation type="submission" date="2021-06" db="EMBL/GenBank/DDBJ databases">
        <title>Genome sequence of Babesia caballi.</title>
        <authorList>
            <person name="Yamagishi J."/>
            <person name="Kidaka T."/>
            <person name="Ochi A."/>
        </authorList>
    </citation>
    <scope>NUCLEOTIDE SEQUENCE [LARGE SCALE GENOMIC DNA]</scope>
    <source>
        <strain evidence="1">USDA-D6B2</strain>
    </source>
</reference>
<dbReference type="RefSeq" id="XP_067716037.1">
    <property type="nucleotide sequence ID" value="XM_067859936.1"/>
</dbReference>
<name>A0AAV4LVE5_BABCB</name>
<accession>A0AAV4LVE5</accession>
<keyword evidence="2" id="KW-1185">Reference proteome</keyword>
<dbReference type="GeneID" id="94195449"/>